<gene>
    <name evidence="1" type="ORF">K3G42_027955</name>
</gene>
<proteinExistence type="predicted"/>
<evidence type="ECO:0000313" key="2">
    <source>
        <dbReference type="Proteomes" id="UP000827872"/>
    </source>
</evidence>
<name>A0ACB8FSH4_9SAUR</name>
<accession>A0ACB8FSH4</accession>
<dbReference type="EMBL" id="CM037619">
    <property type="protein sequence ID" value="KAH8008121.1"/>
    <property type="molecule type" value="Genomic_DNA"/>
</dbReference>
<organism evidence="1 2">
    <name type="scientific">Sphaerodactylus townsendi</name>
    <dbReference type="NCBI Taxonomy" id="933632"/>
    <lineage>
        <taxon>Eukaryota</taxon>
        <taxon>Metazoa</taxon>
        <taxon>Chordata</taxon>
        <taxon>Craniata</taxon>
        <taxon>Vertebrata</taxon>
        <taxon>Euteleostomi</taxon>
        <taxon>Lepidosauria</taxon>
        <taxon>Squamata</taxon>
        <taxon>Bifurcata</taxon>
        <taxon>Gekkota</taxon>
        <taxon>Sphaerodactylidae</taxon>
        <taxon>Sphaerodactylus</taxon>
    </lineage>
</organism>
<keyword evidence="2" id="KW-1185">Reference proteome</keyword>
<reference evidence="1" key="1">
    <citation type="submission" date="2021-08" db="EMBL/GenBank/DDBJ databases">
        <title>The first chromosome-level gecko genome reveals the dynamic sex chromosomes of Neotropical dwarf geckos (Sphaerodactylidae: Sphaerodactylus).</title>
        <authorList>
            <person name="Pinto B.J."/>
            <person name="Keating S.E."/>
            <person name="Gamble T."/>
        </authorList>
    </citation>
    <scope>NUCLEOTIDE SEQUENCE</scope>
    <source>
        <strain evidence="1">TG3544</strain>
    </source>
</reference>
<evidence type="ECO:0000313" key="1">
    <source>
        <dbReference type="EMBL" id="KAH8008121.1"/>
    </source>
</evidence>
<sequence>MRVLQIRRGVRALCGDSRTSRRTSKRTPRPAVPGLGGEGAEGIVKLEDVGGREASSGSREAQRERGGERNTANGGRDKSSGGIRPVRLNRLLKRCLVNNQLLNYLNPPPLDKRNLQRGRRQGSARAEEEKVGGKNWTVRGEPTPLPL</sequence>
<protein>
    <submittedName>
        <fullName evidence="1">Uncharacterized protein</fullName>
    </submittedName>
</protein>
<dbReference type="Proteomes" id="UP000827872">
    <property type="component" value="Linkage Group LG06"/>
</dbReference>
<comment type="caution">
    <text evidence="1">The sequence shown here is derived from an EMBL/GenBank/DDBJ whole genome shotgun (WGS) entry which is preliminary data.</text>
</comment>